<protein>
    <recommendedName>
        <fullName evidence="3">DnaB/C C-terminal domain-containing protein</fullName>
    </recommendedName>
</protein>
<dbReference type="Pfam" id="PF07261">
    <property type="entry name" value="DnaB_2"/>
    <property type="match status" value="1"/>
</dbReference>
<evidence type="ECO:0000259" key="3">
    <source>
        <dbReference type="Pfam" id="PF07261"/>
    </source>
</evidence>
<evidence type="ECO:0000313" key="5">
    <source>
        <dbReference type="Proteomes" id="UP000249828"/>
    </source>
</evidence>
<dbReference type="PANTHER" id="PTHR37293">
    <property type="entry name" value="PHAGE REPLICATION PROTEIN-RELATED"/>
    <property type="match status" value="1"/>
</dbReference>
<dbReference type="PANTHER" id="PTHR37293:SF5">
    <property type="entry name" value="DNA REPLICATION PROTEIN"/>
    <property type="match status" value="1"/>
</dbReference>
<accession>A0A2W3ZEV5</accession>
<gene>
    <name evidence="4" type="ORF">CI088_00115</name>
</gene>
<comment type="similarity">
    <text evidence="1">Belongs to the DnaB/DnaD family.</text>
</comment>
<proteinExistence type="inferred from homology"/>
<dbReference type="SUPFAM" id="SSF158499">
    <property type="entry name" value="DnaD domain-like"/>
    <property type="match status" value="1"/>
</dbReference>
<comment type="caution">
    <text evidence="4">The sequence shown here is derived from an EMBL/GenBank/DDBJ whole genome shotgun (WGS) entry which is preliminary data.</text>
</comment>
<keyword evidence="5" id="KW-1185">Reference proteome</keyword>
<organism evidence="4 5">
    <name type="scientific">Enterococcus plantarum</name>
    <dbReference type="NCBI Taxonomy" id="1077675"/>
    <lineage>
        <taxon>Bacteria</taxon>
        <taxon>Bacillati</taxon>
        <taxon>Bacillota</taxon>
        <taxon>Bacilli</taxon>
        <taxon>Lactobacillales</taxon>
        <taxon>Enterococcaceae</taxon>
        <taxon>Enterococcus</taxon>
    </lineage>
</organism>
<feature type="domain" description="DnaB/C C-terminal" evidence="3">
    <location>
        <begin position="221"/>
        <end position="284"/>
    </location>
</feature>
<evidence type="ECO:0000256" key="1">
    <source>
        <dbReference type="ARBA" id="ARBA00093462"/>
    </source>
</evidence>
<feature type="region of interest" description="Disordered" evidence="2">
    <location>
        <begin position="125"/>
        <end position="149"/>
    </location>
</feature>
<dbReference type="InterPro" id="IPR006343">
    <property type="entry name" value="DnaB/C_C"/>
</dbReference>
<dbReference type="Proteomes" id="UP000249828">
    <property type="component" value="Unassembled WGS sequence"/>
</dbReference>
<dbReference type="InterPro" id="IPR034829">
    <property type="entry name" value="DnaD-like_sf"/>
</dbReference>
<reference evidence="4 5" key="1">
    <citation type="submission" date="2017-11" db="EMBL/GenBank/DDBJ databases">
        <title>Draft genome sequence of Enterococcus plantarum TRW2 strain isolated from lettuce.</title>
        <authorList>
            <person name="Kim E.B."/>
            <person name="Marco M.L."/>
            <person name="Williams T.R."/>
            <person name="You I.H."/>
        </authorList>
    </citation>
    <scope>NUCLEOTIDE SEQUENCE [LARGE SCALE GENOMIC DNA]</scope>
    <source>
        <strain evidence="4 5">TRW2</strain>
    </source>
</reference>
<dbReference type="Gene3D" id="1.10.10.630">
    <property type="entry name" value="DnaD domain-like"/>
    <property type="match status" value="1"/>
</dbReference>
<name>A0A2W3ZEV5_9ENTE</name>
<sequence length="331" mass="38284">MEGSGFILIHRKLMNSFVFQSPYYLKLWMWCLMKASYKDRSIYVGTIQVDLKKGQFVWGRKEASNQLNKGLKASERKKESTWENYLKKLEKENMIVREPNNKFTVITVVNYEFYQSVEKVNSNLTATQQQNSPEVNSTSNNKKSEGNVDKTMFDDLPSFEINNKIVSNLTTDFSSSGQNLNTNKEVINKLNINNELSSSKTDINNKYKNAYEMYSVAYPTKPINPIIAQSIAEWINDFGGHEDIVSYAIEQAGANAASTPKYFETILKAWELSGIRTLNDAMKHTFQFEQKRNQEIQDKVNQQQMDIKQFEESQKPIPKVTMHNWLNPEDD</sequence>
<feature type="compositionally biased region" description="Polar residues" evidence="2">
    <location>
        <begin position="125"/>
        <end position="141"/>
    </location>
</feature>
<evidence type="ECO:0000256" key="2">
    <source>
        <dbReference type="SAM" id="MobiDB-lite"/>
    </source>
</evidence>
<dbReference type="RefSeq" id="WP_111246752.1">
    <property type="nucleotide sequence ID" value="NZ_PIEU01000001.1"/>
</dbReference>
<dbReference type="EMBL" id="PIEU01000001">
    <property type="protein sequence ID" value="PZL78211.1"/>
    <property type="molecule type" value="Genomic_DNA"/>
</dbReference>
<evidence type="ECO:0000313" key="4">
    <source>
        <dbReference type="EMBL" id="PZL78211.1"/>
    </source>
</evidence>
<dbReference type="AlphaFoldDB" id="A0A2W3ZEV5"/>
<dbReference type="InterPro" id="IPR053162">
    <property type="entry name" value="DnaD"/>
</dbReference>
<dbReference type="NCBIfam" id="TIGR01446">
    <property type="entry name" value="DnaD_dom"/>
    <property type="match status" value="1"/>
</dbReference>